<comment type="caution">
    <text evidence="1">The sequence shown here is derived from an EMBL/GenBank/DDBJ whole genome shotgun (WGS) entry which is preliminary data.</text>
</comment>
<proteinExistence type="predicted"/>
<protein>
    <submittedName>
        <fullName evidence="1">Uncharacterized protein</fullName>
    </submittedName>
</protein>
<evidence type="ECO:0000313" key="1">
    <source>
        <dbReference type="EMBL" id="OXL44364.1"/>
    </source>
</evidence>
<dbReference type="AlphaFoldDB" id="A0AA91TK65"/>
<dbReference type="EMBL" id="NMPZ01000008">
    <property type="protein sequence ID" value="OXL44364.1"/>
    <property type="molecule type" value="Genomic_DNA"/>
</dbReference>
<gene>
    <name evidence="1" type="ORF">CFT61_06945</name>
</gene>
<dbReference type="Proteomes" id="UP000215155">
    <property type="component" value="Unassembled WGS sequence"/>
</dbReference>
<sequence>MVKENITTSELHGKKDGFVIRMSSELMAYLCNDYAYRNPNRFSRLKALQDLLIRYQEAKQSSSQMNVNIAQLIKAWGWSRPSVLAFVEQLEKLEVLEVCNMVISKVVHLKPGLFSPALSPSDSM</sequence>
<accession>A0AA91TK65</accession>
<reference evidence="1 2" key="1">
    <citation type="submission" date="2017-07" db="EMBL/GenBank/DDBJ databases">
        <title>Draft genome sequence of Prevotella copri isolated from the gut of healthy adult Indian.</title>
        <authorList>
            <person name="Das B."/>
            <person name="Bag S."/>
            <person name="Ghosh T.S."/>
        </authorList>
    </citation>
    <scope>NUCLEOTIDE SEQUENCE [LARGE SCALE GENOMIC DNA]</scope>
    <source>
        <strain evidence="1 2">Indica</strain>
    </source>
</reference>
<evidence type="ECO:0000313" key="2">
    <source>
        <dbReference type="Proteomes" id="UP000215155"/>
    </source>
</evidence>
<name>A0AA91TK65_9BACT</name>
<dbReference type="RefSeq" id="WP_089543727.1">
    <property type="nucleotide sequence ID" value="NZ_NMPZ01000008.1"/>
</dbReference>
<organism evidence="1 2">
    <name type="scientific">Segatella copri</name>
    <dbReference type="NCBI Taxonomy" id="165179"/>
    <lineage>
        <taxon>Bacteria</taxon>
        <taxon>Pseudomonadati</taxon>
        <taxon>Bacteroidota</taxon>
        <taxon>Bacteroidia</taxon>
        <taxon>Bacteroidales</taxon>
        <taxon>Prevotellaceae</taxon>
        <taxon>Segatella</taxon>
    </lineage>
</organism>